<proteinExistence type="predicted"/>
<name>A0ABQ9SMT9_9PEZI</name>
<protein>
    <submittedName>
        <fullName evidence="1">Uncharacterized protein</fullName>
    </submittedName>
</protein>
<dbReference type="GeneID" id="85374526"/>
<keyword evidence="2" id="KW-1185">Reference proteome</keyword>
<organism evidence="1 2">
    <name type="scientific">Colletotrichum paranaense</name>
    <dbReference type="NCBI Taxonomy" id="1914294"/>
    <lineage>
        <taxon>Eukaryota</taxon>
        <taxon>Fungi</taxon>
        <taxon>Dikarya</taxon>
        <taxon>Ascomycota</taxon>
        <taxon>Pezizomycotina</taxon>
        <taxon>Sordariomycetes</taxon>
        <taxon>Hypocreomycetidae</taxon>
        <taxon>Glomerellales</taxon>
        <taxon>Glomerellaceae</taxon>
        <taxon>Colletotrichum</taxon>
        <taxon>Colletotrichum acutatum species complex</taxon>
    </lineage>
</organism>
<accession>A0ABQ9SMT9</accession>
<comment type="caution">
    <text evidence="1">The sequence shown here is derived from an EMBL/GenBank/DDBJ whole genome shotgun (WGS) entry which is preliminary data.</text>
</comment>
<evidence type="ECO:0000313" key="1">
    <source>
        <dbReference type="EMBL" id="KAK1540366.1"/>
    </source>
</evidence>
<evidence type="ECO:0000313" key="2">
    <source>
        <dbReference type="Proteomes" id="UP001241169"/>
    </source>
</evidence>
<dbReference type="EMBL" id="MOPA01000005">
    <property type="protein sequence ID" value="KAK1540366.1"/>
    <property type="molecule type" value="Genomic_DNA"/>
</dbReference>
<dbReference type="Proteomes" id="UP001241169">
    <property type="component" value="Unassembled WGS sequence"/>
</dbReference>
<reference evidence="1 2" key="1">
    <citation type="submission" date="2016-10" db="EMBL/GenBank/DDBJ databases">
        <title>The genome sequence of Colletotrichum fioriniae PJ7.</title>
        <authorList>
            <person name="Baroncelli R."/>
        </authorList>
    </citation>
    <scope>NUCLEOTIDE SEQUENCE [LARGE SCALE GENOMIC DNA]</scope>
    <source>
        <strain evidence="1 2">IMI 384185</strain>
    </source>
</reference>
<dbReference type="RefSeq" id="XP_060349501.1">
    <property type="nucleotide sequence ID" value="XM_060490627.1"/>
</dbReference>
<gene>
    <name evidence="1" type="ORF">CPAR01_06355</name>
</gene>
<sequence>MTIQHTQLASSTRLAWPQLITLSHGVTRILGLGNESVFYPQGGRFYPHHDHGGPCTLRLFTSCFLSLVGFVSVDKKWRRIVFLKSSTIRRRHNQTVNVSWTCLSCLVKGRTVLERTSLLIFTSRTSIKALSTCNFKLFY</sequence>